<gene>
    <name evidence="6" type="ORF">IAD06_09455</name>
</gene>
<protein>
    <submittedName>
        <fullName evidence="6">Translocation/assembly module TamB</fullName>
    </submittedName>
</protein>
<evidence type="ECO:0000256" key="3">
    <source>
        <dbReference type="ARBA" id="ARBA00022989"/>
    </source>
</evidence>
<name>A0A9D1GH95_9BACT</name>
<dbReference type="PANTHER" id="PTHR36985:SF1">
    <property type="entry name" value="TRANSLOCATION AND ASSEMBLY MODULE SUBUNIT TAMB"/>
    <property type="match status" value="1"/>
</dbReference>
<evidence type="ECO:0000256" key="1">
    <source>
        <dbReference type="ARBA" id="ARBA00004167"/>
    </source>
</evidence>
<keyword evidence="2" id="KW-0812">Transmembrane</keyword>
<dbReference type="Pfam" id="PF04357">
    <property type="entry name" value="TamB"/>
    <property type="match status" value="1"/>
</dbReference>
<accession>A0A9D1GH95</accession>
<reference evidence="6" key="2">
    <citation type="journal article" date="2021" name="PeerJ">
        <title>Extensive microbial diversity within the chicken gut microbiome revealed by metagenomics and culture.</title>
        <authorList>
            <person name="Gilroy R."/>
            <person name="Ravi A."/>
            <person name="Getino M."/>
            <person name="Pursley I."/>
            <person name="Horton D.L."/>
            <person name="Alikhan N.F."/>
            <person name="Baker D."/>
            <person name="Gharbi K."/>
            <person name="Hall N."/>
            <person name="Watson M."/>
            <person name="Adriaenssens E.M."/>
            <person name="Foster-Nyarko E."/>
            <person name="Jarju S."/>
            <person name="Secka A."/>
            <person name="Antonio M."/>
            <person name="Oren A."/>
            <person name="Chaudhuri R.R."/>
            <person name="La Ragione R."/>
            <person name="Hildebrand F."/>
            <person name="Pallen M.J."/>
        </authorList>
    </citation>
    <scope>NUCLEOTIDE SEQUENCE</scope>
    <source>
        <strain evidence="6">21143</strain>
    </source>
</reference>
<comment type="subcellular location">
    <subcellularLocation>
        <location evidence="1">Membrane</location>
        <topology evidence="1">Single-pass membrane protein</topology>
    </subcellularLocation>
</comment>
<dbReference type="EMBL" id="DVKT01000069">
    <property type="protein sequence ID" value="HIT40244.1"/>
    <property type="molecule type" value="Genomic_DNA"/>
</dbReference>
<dbReference type="InterPro" id="IPR007452">
    <property type="entry name" value="TamB_C"/>
</dbReference>
<organism evidence="6 7">
    <name type="scientific">Candidatus Caccoplasma intestinavium</name>
    <dbReference type="NCBI Taxonomy" id="2840716"/>
    <lineage>
        <taxon>Bacteria</taxon>
        <taxon>Pseudomonadati</taxon>
        <taxon>Bacteroidota</taxon>
        <taxon>Bacteroidia</taxon>
        <taxon>Bacteroidales</taxon>
        <taxon>Bacteroidaceae</taxon>
        <taxon>Bacteroidaceae incertae sedis</taxon>
        <taxon>Candidatus Caccoplasma</taxon>
    </lineage>
</organism>
<proteinExistence type="predicted"/>
<comment type="caution">
    <text evidence="6">The sequence shown here is derived from an EMBL/GenBank/DDBJ whole genome shotgun (WGS) entry which is preliminary data.</text>
</comment>
<evidence type="ECO:0000313" key="6">
    <source>
        <dbReference type="EMBL" id="HIT40244.1"/>
    </source>
</evidence>
<keyword evidence="3" id="KW-1133">Transmembrane helix</keyword>
<evidence type="ECO:0000256" key="4">
    <source>
        <dbReference type="ARBA" id="ARBA00023136"/>
    </source>
</evidence>
<reference evidence="6" key="1">
    <citation type="submission" date="2020-10" db="EMBL/GenBank/DDBJ databases">
        <authorList>
            <person name="Gilroy R."/>
        </authorList>
    </citation>
    <scope>NUCLEOTIDE SEQUENCE</scope>
    <source>
        <strain evidence="6">21143</strain>
    </source>
</reference>
<dbReference type="GO" id="GO:0009306">
    <property type="term" value="P:protein secretion"/>
    <property type="evidence" value="ECO:0007669"/>
    <property type="project" value="InterPro"/>
</dbReference>
<dbReference type="Proteomes" id="UP000886722">
    <property type="component" value="Unassembled WGS sequence"/>
</dbReference>
<evidence type="ECO:0000259" key="5">
    <source>
        <dbReference type="Pfam" id="PF04357"/>
    </source>
</evidence>
<sequence>MKYLFRIIKILIVSTLTIFLVSVTASYLLLNIPSVQQKVTRLGEKELSKLLDTRLTIGKGHVFPFNKIQLSDVCLYDRQGDTLLYAQKLIAGFAWQELLQKRLVFTTVQLYDFEVSLQKENTNSPLNLQFIIDRFKKNEPSAIDLHSKVNTILARRGKINYDVASKKRSAQGSFDPYHIKIDNFLATVSLKSFERDSINVNIRKISFDEQSGFSLRKFGVKLIGNRENVVVSNFRITLPHTDISINRTSTDILSYDNLKDFYTKSPIDISIQKSHITLSDFGAFIPRLKNTRTPMGIATHLQGTIDNLKGVLHIDYGNNDIVLSAEASARHLSDPGKTTFSGKVERLNATSTALPQLLQEILPERPGLAKRFSPIGEWQFFGEIDKNHDGLNANGTLACYLGEIQGNVGMNISDDDHIDVFSLNGELKTADFQIGKFFSVEPLLGNVGLDIKLNLNQQTRGGSLWGRVEGYIGHIDFKNYTYQNIVVSGNYNDTNYDGIISINDPNGQMQLIGTIDLFNERPVIRVLAEGNNIRLGRLNLAPKYSESTTSFNVTSNFYGDHIDNIEGEIVIDTLSFENKGKLFSTGKFTVIAENRDSLKNLQIKSDFINGNIEGKYSFRQIKRHFTELLSLYLPDAVSSPDSTGTGQNNFRYAFDLSNSIELSSAFELPVTLQKDVLVSGHFDAESHNMSLQIDAPELKIKTKRLLNNEIRLHTNDSALIFSAHTGMLNKKGQFTGWAFNTAAGNNHISSRLNWSNNSDTTFCGEINTLARLQNNSHGIDYNIHILPTQIIIGDSVWHIRPATVDIENGKGHIDRIEVRHQEQYMLIDGLISKNPTDMLNLSLNDVSLDYIFDALNLKNVVFGGQATGDFLISDLLNGTPRLSTKKFFVKDFSYNHAKFGDLNLYSRWDNENKGILLNGTVSQEGYPNTLVDGYIFPTRDSLNLRFDAQHISLAFLNPFTEKILQNVDGFATGKINFYGRFKSLNVEGNAYVDRFGFGIDYLNTRFYISDSIRLTPDAIIVDDMTLAGAENHLGKVNGIMRHKHFKNIEYTLNVSDINNMLVYNTTEKQNSVYYGKVYGSGTVSIEGDMQYTGIDINMATNDKSKFTFVLSDNAEAEEYQFISFVDRSRAINNYTRKDSTTPPPIVLPETSPHLLTLNLQIDVSPQMSMNLLMDPSTGDMIHATGSGNIRLEYNTFSDIKLYGTYTVDKGNYNFSLQDLITKDFTIKTGSNISFVGAPKDANLNIEAYYALTANLEDLDESFATEQDLNRTTIPVRAMLYLTGNLQQPDFRFDLDFPTVTQDIDRRIRSIISSEDMINRQIIYLLALNKFYTPDYMNVGQTHNNELASVASSALSSQLNNLLGQINENINIGTNLRSDKGDFSDVEVEVALSSQLLNNRLIINGNIGYRDNAVNNNTFIGDFDLEYLLNKSGNIRLKAYNHYNDKNYYVKSALTTQGVGIMYRKEFNKWSEWFSWLRRRKNKVQTQTP</sequence>
<evidence type="ECO:0000313" key="7">
    <source>
        <dbReference type="Proteomes" id="UP000886722"/>
    </source>
</evidence>
<dbReference type="GO" id="GO:0005886">
    <property type="term" value="C:plasma membrane"/>
    <property type="evidence" value="ECO:0007669"/>
    <property type="project" value="InterPro"/>
</dbReference>
<dbReference type="PANTHER" id="PTHR36985">
    <property type="entry name" value="TRANSLOCATION AND ASSEMBLY MODULE SUBUNIT TAMB"/>
    <property type="match status" value="1"/>
</dbReference>
<feature type="domain" description="Translocation and assembly module TamB C-terminal" evidence="5">
    <location>
        <begin position="1027"/>
        <end position="1466"/>
    </location>
</feature>
<keyword evidence="4" id="KW-0472">Membrane</keyword>
<evidence type="ECO:0000256" key="2">
    <source>
        <dbReference type="ARBA" id="ARBA00022692"/>
    </source>
</evidence>